<dbReference type="WBParaSite" id="GPLIN_001370300">
    <property type="protein sequence ID" value="GPLIN_001370300"/>
    <property type="gene ID" value="GPLIN_001370300"/>
</dbReference>
<keyword evidence="1" id="KW-1185">Reference proteome</keyword>
<reference evidence="1" key="1">
    <citation type="submission" date="2014-05" db="EMBL/GenBank/DDBJ databases">
        <title>The genome and life-stage specific transcriptomes of Globodera pallida elucidate key aspects of plant parasitism by a cyst nematode.</title>
        <authorList>
            <person name="Cotton J.A."/>
            <person name="Lilley C.J."/>
            <person name="Jones L.M."/>
            <person name="Kikuchi T."/>
            <person name="Reid A.J."/>
            <person name="Thorpe P."/>
            <person name="Tsai I.J."/>
            <person name="Beasley H."/>
            <person name="Blok V."/>
            <person name="Cock P.J.A."/>
            <person name="Van den Akker S.E."/>
            <person name="Holroyd N."/>
            <person name="Hunt M."/>
            <person name="Mantelin S."/>
            <person name="Naghra H."/>
            <person name="Pain A."/>
            <person name="Palomares-Rius J.E."/>
            <person name="Zarowiecki M."/>
            <person name="Berriman M."/>
            <person name="Jones J.T."/>
            <person name="Urwin P.E."/>
        </authorList>
    </citation>
    <scope>NUCLEOTIDE SEQUENCE [LARGE SCALE GENOMIC DNA]</scope>
    <source>
        <strain evidence="1">Lindley</strain>
    </source>
</reference>
<sequence length="210" mass="24430">MQNLLSLLQLYNDDGLQMIHERLRDPISDTLSQLQSAIRQEKTAREWHDKYLVDMGKVFGRKQSQPRNMLSRHKYEALLDRVKVVERIRREGGQAPAHLAVIGEKYRIVKTKNANDEFAKDFLAEKGTGRMLLNVDDLFEVLHKYHLLTGHGRSIAMYNAAKKKYANITVECILIFLVGCLECKKWNKNERKLATLLRPNQHKERHLGLI</sequence>
<reference evidence="2" key="2">
    <citation type="submission" date="2016-06" db="UniProtKB">
        <authorList>
            <consortium name="WormBaseParasite"/>
        </authorList>
    </citation>
    <scope>IDENTIFICATION</scope>
</reference>
<protein>
    <submittedName>
        <fullName evidence="2">Integrase_H2C2 domain-containing protein</fullName>
    </submittedName>
</protein>
<organism evidence="1 2">
    <name type="scientific">Globodera pallida</name>
    <name type="common">Potato cyst nematode worm</name>
    <name type="synonym">Heterodera pallida</name>
    <dbReference type="NCBI Taxonomy" id="36090"/>
    <lineage>
        <taxon>Eukaryota</taxon>
        <taxon>Metazoa</taxon>
        <taxon>Ecdysozoa</taxon>
        <taxon>Nematoda</taxon>
        <taxon>Chromadorea</taxon>
        <taxon>Rhabditida</taxon>
        <taxon>Tylenchina</taxon>
        <taxon>Tylenchomorpha</taxon>
        <taxon>Tylenchoidea</taxon>
        <taxon>Heteroderidae</taxon>
        <taxon>Heteroderinae</taxon>
        <taxon>Globodera</taxon>
    </lineage>
</organism>
<evidence type="ECO:0000313" key="1">
    <source>
        <dbReference type="Proteomes" id="UP000050741"/>
    </source>
</evidence>
<evidence type="ECO:0000313" key="2">
    <source>
        <dbReference type="WBParaSite" id="GPLIN_001370300"/>
    </source>
</evidence>
<dbReference type="Proteomes" id="UP000050741">
    <property type="component" value="Unassembled WGS sequence"/>
</dbReference>
<accession>A0A183CLE7</accession>
<proteinExistence type="predicted"/>
<name>A0A183CLE7_GLOPA</name>
<dbReference type="AlphaFoldDB" id="A0A183CLE7"/>